<protein>
    <submittedName>
        <fullName evidence="1">Uncharacterized protein</fullName>
    </submittedName>
</protein>
<reference evidence="1 2" key="1">
    <citation type="submission" date="2014-07" db="EMBL/GenBank/DDBJ databases">
        <title>Complete genome sequence of Corynebacterium atypicum DSM 44849: identifiction of the mycolic acid biosynthesis genes.</title>
        <authorList>
            <person name="Tippelt A."/>
            <person name="Mollmann S."/>
            <person name="Albersmeier A."/>
            <person name="Jaenicke S."/>
            <person name="Ruckert C."/>
            <person name="Tauch A."/>
        </authorList>
    </citation>
    <scope>NUCLEOTIDE SEQUENCE [LARGE SCALE GENOMIC DNA]</scope>
    <source>
        <strain evidence="1 2">R2070</strain>
    </source>
</reference>
<sequence length="158" mass="16229">MTNSPELSAEIEPLAQRVAEALIALGEPAWPTSDERIVSVVKKGKKLQATALGSVLIVACEQDLQAAGIPAAEPGALAANRYIATSYGVKAVVRRIPAQTDTDDAAATTVVRTESSLICSPGISDAQLHATLPEMIGEVAEAQQAIAEDATRIAAAAG</sequence>
<dbReference type="EMBL" id="CP008944">
    <property type="protein sequence ID" value="AIG64067.1"/>
    <property type="molecule type" value="Genomic_DNA"/>
</dbReference>
<evidence type="ECO:0000313" key="1">
    <source>
        <dbReference type="EMBL" id="AIG64067.1"/>
    </source>
</evidence>
<gene>
    <name evidence="1" type="ORF">CATYP_04840</name>
</gene>
<evidence type="ECO:0000313" key="2">
    <source>
        <dbReference type="Proteomes" id="UP000028504"/>
    </source>
</evidence>
<dbReference type="Proteomes" id="UP000028504">
    <property type="component" value="Chromosome"/>
</dbReference>
<keyword evidence="2" id="KW-1185">Reference proteome</keyword>
<accession>A0ABM5QMS3</accession>
<proteinExistence type="predicted"/>
<organism evidence="1 2">
    <name type="scientific">Corynebacterium atypicum</name>
    <dbReference type="NCBI Taxonomy" id="191610"/>
    <lineage>
        <taxon>Bacteria</taxon>
        <taxon>Bacillati</taxon>
        <taxon>Actinomycetota</taxon>
        <taxon>Actinomycetes</taxon>
        <taxon>Mycobacteriales</taxon>
        <taxon>Corynebacteriaceae</taxon>
        <taxon>Corynebacterium</taxon>
    </lineage>
</organism>
<name>A0ABM5QMS3_9CORY</name>
<dbReference type="RefSeq" id="WP_038605296.1">
    <property type="nucleotide sequence ID" value="NZ_CP008944.1"/>
</dbReference>